<evidence type="ECO:0000313" key="13">
    <source>
        <dbReference type="Proteomes" id="UP000594638"/>
    </source>
</evidence>
<gene>
    <name evidence="12" type="ORF">OLEA9_A097772</name>
</gene>
<dbReference type="Gramene" id="OE9A097772T1">
    <property type="protein sequence ID" value="OE9A097772C1"/>
    <property type="gene ID" value="OE9A097772"/>
</dbReference>
<dbReference type="AlphaFoldDB" id="A0A8S0TTQ0"/>
<evidence type="ECO:0000259" key="11">
    <source>
        <dbReference type="Pfam" id="PF01095"/>
    </source>
</evidence>
<comment type="catalytic activity">
    <reaction evidence="8 10">
        <text>[(1-&gt;4)-alpha-D-galacturonosyl methyl ester](n) + n H2O = [(1-&gt;4)-alpha-D-galacturonosyl](n) + n methanol + n H(+)</text>
        <dbReference type="Rhea" id="RHEA:22380"/>
        <dbReference type="Rhea" id="RHEA-COMP:14570"/>
        <dbReference type="Rhea" id="RHEA-COMP:14573"/>
        <dbReference type="ChEBI" id="CHEBI:15377"/>
        <dbReference type="ChEBI" id="CHEBI:15378"/>
        <dbReference type="ChEBI" id="CHEBI:17790"/>
        <dbReference type="ChEBI" id="CHEBI:140522"/>
        <dbReference type="ChEBI" id="CHEBI:140523"/>
        <dbReference type="EC" id="3.1.1.11"/>
    </reaction>
</comment>
<comment type="subcellular location">
    <subcellularLocation>
        <location evidence="1">Secreted</location>
    </subcellularLocation>
</comment>
<proteinExistence type="predicted"/>
<dbReference type="InterPro" id="IPR033131">
    <property type="entry name" value="Pectinesterase_Asp_AS"/>
</dbReference>
<dbReference type="EC" id="3.1.1.11" evidence="3 10"/>
<dbReference type="GO" id="GO:0042545">
    <property type="term" value="P:cell wall modification"/>
    <property type="evidence" value="ECO:0007669"/>
    <property type="project" value="UniProtKB-UniRule"/>
</dbReference>
<sequence>MTLFCGTFNLGDLKTDSNNTGSRLTVIFFNFLSETTGNGFIARDIEFQNMAGPQGAQAVALAIASDRAALYSCSISGYQDSLYAVSLRQFYCECDIYGTIDFIFGNAAAVIQTSNLILLQPADGAYNLILANGRTDPGAVVMESNIGDAIAPQGWIQWPGGSFSSISTLYFSEYVNTGLGASTYGRVNWPGFHNIEVIEAYKFTVDFIDGMGWLPDTGVPFLPGLGGPIAADYSLN</sequence>
<dbReference type="EMBL" id="CACTIH010007315">
    <property type="protein sequence ID" value="CAA3009310.1"/>
    <property type="molecule type" value="Genomic_DNA"/>
</dbReference>
<dbReference type="InterPro" id="IPR000070">
    <property type="entry name" value="Pectinesterase_cat"/>
</dbReference>
<evidence type="ECO:0000256" key="5">
    <source>
        <dbReference type="ARBA" id="ARBA00022801"/>
    </source>
</evidence>
<keyword evidence="6 10" id="KW-0063">Aspartyl esterase</keyword>
<evidence type="ECO:0000256" key="10">
    <source>
        <dbReference type="RuleBase" id="RU000589"/>
    </source>
</evidence>
<evidence type="ECO:0000313" key="12">
    <source>
        <dbReference type="EMBL" id="CAA3009310.1"/>
    </source>
</evidence>
<keyword evidence="7" id="KW-0961">Cell wall biogenesis/degradation</keyword>
<evidence type="ECO:0000256" key="7">
    <source>
        <dbReference type="ARBA" id="ARBA00023316"/>
    </source>
</evidence>
<evidence type="ECO:0000256" key="8">
    <source>
        <dbReference type="ARBA" id="ARBA00047928"/>
    </source>
</evidence>
<dbReference type="Pfam" id="PF01095">
    <property type="entry name" value="Pectinesterase"/>
    <property type="match status" value="2"/>
</dbReference>
<comment type="caution">
    <text evidence="12">The sequence shown here is derived from an EMBL/GenBank/DDBJ whole genome shotgun (WGS) entry which is preliminary data.</text>
</comment>
<evidence type="ECO:0000256" key="2">
    <source>
        <dbReference type="ARBA" id="ARBA00005184"/>
    </source>
</evidence>
<feature type="active site" evidence="9">
    <location>
        <position position="101"/>
    </location>
</feature>
<name>A0A8S0TTQ0_OLEEU</name>
<comment type="pathway">
    <text evidence="2 10">Glycan metabolism; pectin degradation; 2-dehydro-3-deoxy-D-gluconate from pectin: step 1/5.</text>
</comment>
<dbReference type="GO" id="GO:0005576">
    <property type="term" value="C:extracellular region"/>
    <property type="evidence" value="ECO:0007669"/>
    <property type="project" value="UniProtKB-SubCell"/>
</dbReference>
<dbReference type="Gene3D" id="2.160.20.10">
    <property type="entry name" value="Single-stranded right-handed beta-helix, Pectin lyase-like"/>
    <property type="match status" value="2"/>
</dbReference>
<dbReference type="SUPFAM" id="SSF51126">
    <property type="entry name" value="Pectin lyase-like"/>
    <property type="match status" value="1"/>
</dbReference>
<evidence type="ECO:0000256" key="6">
    <source>
        <dbReference type="ARBA" id="ARBA00023085"/>
    </source>
</evidence>
<dbReference type="PANTHER" id="PTHR31707">
    <property type="entry name" value="PECTINESTERASE"/>
    <property type="match status" value="1"/>
</dbReference>
<feature type="domain" description="Pectinesterase catalytic" evidence="11">
    <location>
        <begin position="139"/>
        <end position="209"/>
    </location>
</feature>
<dbReference type="Proteomes" id="UP000594638">
    <property type="component" value="Unassembled WGS sequence"/>
</dbReference>
<keyword evidence="13" id="KW-1185">Reference proteome</keyword>
<evidence type="ECO:0000256" key="1">
    <source>
        <dbReference type="ARBA" id="ARBA00004613"/>
    </source>
</evidence>
<dbReference type="OrthoDB" id="2019149at2759"/>
<evidence type="ECO:0000256" key="4">
    <source>
        <dbReference type="ARBA" id="ARBA00022525"/>
    </source>
</evidence>
<reference evidence="12 13" key="1">
    <citation type="submission" date="2019-12" db="EMBL/GenBank/DDBJ databases">
        <authorList>
            <person name="Alioto T."/>
            <person name="Alioto T."/>
            <person name="Gomez Garrido J."/>
        </authorList>
    </citation>
    <scope>NUCLEOTIDE SEQUENCE [LARGE SCALE GENOMIC DNA]</scope>
</reference>
<dbReference type="InterPro" id="IPR012334">
    <property type="entry name" value="Pectin_lyas_fold"/>
</dbReference>
<evidence type="ECO:0000256" key="9">
    <source>
        <dbReference type="PROSITE-ProRule" id="PRU10040"/>
    </source>
</evidence>
<keyword evidence="4" id="KW-0964">Secreted</keyword>
<accession>A0A8S0TTQ0</accession>
<dbReference type="PROSITE" id="PS00503">
    <property type="entry name" value="PECTINESTERASE_2"/>
    <property type="match status" value="1"/>
</dbReference>
<feature type="domain" description="Pectinesterase catalytic" evidence="11">
    <location>
        <begin position="35"/>
        <end position="137"/>
    </location>
</feature>
<protein>
    <recommendedName>
        <fullName evidence="3 10">Pectinesterase</fullName>
        <ecNumber evidence="3 10">3.1.1.11</ecNumber>
    </recommendedName>
</protein>
<organism evidence="12 13">
    <name type="scientific">Olea europaea subsp. europaea</name>
    <dbReference type="NCBI Taxonomy" id="158383"/>
    <lineage>
        <taxon>Eukaryota</taxon>
        <taxon>Viridiplantae</taxon>
        <taxon>Streptophyta</taxon>
        <taxon>Embryophyta</taxon>
        <taxon>Tracheophyta</taxon>
        <taxon>Spermatophyta</taxon>
        <taxon>Magnoliopsida</taxon>
        <taxon>eudicotyledons</taxon>
        <taxon>Gunneridae</taxon>
        <taxon>Pentapetalae</taxon>
        <taxon>asterids</taxon>
        <taxon>lamiids</taxon>
        <taxon>Lamiales</taxon>
        <taxon>Oleaceae</taxon>
        <taxon>Oleeae</taxon>
        <taxon>Olea</taxon>
    </lineage>
</organism>
<dbReference type="InterPro" id="IPR011050">
    <property type="entry name" value="Pectin_lyase_fold/virulence"/>
</dbReference>
<dbReference type="GO" id="GO:0045490">
    <property type="term" value="P:pectin catabolic process"/>
    <property type="evidence" value="ECO:0007669"/>
    <property type="project" value="UniProtKB-UniRule"/>
</dbReference>
<keyword evidence="5 10" id="KW-0378">Hydrolase</keyword>
<dbReference type="GO" id="GO:0030599">
    <property type="term" value="F:pectinesterase activity"/>
    <property type="evidence" value="ECO:0007669"/>
    <property type="project" value="UniProtKB-UniRule"/>
</dbReference>
<evidence type="ECO:0000256" key="3">
    <source>
        <dbReference type="ARBA" id="ARBA00013229"/>
    </source>
</evidence>